<evidence type="ECO:0000313" key="2">
    <source>
        <dbReference type="EMBL" id="KAK7506821.1"/>
    </source>
</evidence>
<dbReference type="AlphaFoldDB" id="A0ABD0M638"/>
<sequence>MLQQPEGPYLTASRLAYRQRGAFKYNFVYSYRRNQCVMALPEEYSTQETGETEVDYDVHGPPNGGQGAANAGLPPCVREAASRNANGGEHGVSPASSE</sequence>
<name>A0ABD0M638_9CAEN</name>
<comment type="caution">
    <text evidence="2">The sequence shown here is derived from an EMBL/GenBank/DDBJ whole genome shotgun (WGS) entry which is preliminary data.</text>
</comment>
<accession>A0ABD0M638</accession>
<keyword evidence="3" id="KW-1185">Reference proteome</keyword>
<dbReference type="Proteomes" id="UP001519460">
    <property type="component" value="Unassembled WGS sequence"/>
</dbReference>
<dbReference type="EMBL" id="JACVVK020000005">
    <property type="protein sequence ID" value="KAK7506821.1"/>
    <property type="molecule type" value="Genomic_DNA"/>
</dbReference>
<organism evidence="2 3">
    <name type="scientific">Batillaria attramentaria</name>
    <dbReference type="NCBI Taxonomy" id="370345"/>
    <lineage>
        <taxon>Eukaryota</taxon>
        <taxon>Metazoa</taxon>
        <taxon>Spiralia</taxon>
        <taxon>Lophotrochozoa</taxon>
        <taxon>Mollusca</taxon>
        <taxon>Gastropoda</taxon>
        <taxon>Caenogastropoda</taxon>
        <taxon>Sorbeoconcha</taxon>
        <taxon>Cerithioidea</taxon>
        <taxon>Batillariidae</taxon>
        <taxon>Batillaria</taxon>
    </lineage>
</organism>
<feature type="region of interest" description="Disordered" evidence="1">
    <location>
        <begin position="46"/>
        <end position="98"/>
    </location>
</feature>
<proteinExistence type="predicted"/>
<evidence type="ECO:0000313" key="3">
    <source>
        <dbReference type="Proteomes" id="UP001519460"/>
    </source>
</evidence>
<reference evidence="2 3" key="1">
    <citation type="journal article" date="2023" name="Sci. Data">
        <title>Genome assembly of the Korean intertidal mud-creeper Batillaria attramentaria.</title>
        <authorList>
            <person name="Patra A.K."/>
            <person name="Ho P.T."/>
            <person name="Jun S."/>
            <person name="Lee S.J."/>
            <person name="Kim Y."/>
            <person name="Won Y.J."/>
        </authorList>
    </citation>
    <scope>NUCLEOTIDE SEQUENCE [LARGE SCALE GENOMIC DNA]</scope>
    <source>
        <strain evidence="2">Wonlab-2016</strain>
    </source>
</reference>
<evidence type="ECO:0000256" key="1">
    <source>
        <dbReference type="SAM" id="MobiDB-lite"/>
    </source>
</evidence>
<protein>
    <submittedName>
        <fullName evidence="2">Uncharacterized protein</fullName>
    </submittedName>
</protein>
<gene>
    <name evidence="2" type="ORF">BaRGS_00001672</name>
</gene>